<sequence>MSSPLVWLITGTSSGLGKRLVVSALERGDYVIATARSLATIQTPDFFAPTERLRCLELDVTWSPSEMEPAVERALGYYGRIDVLVNNAGWVLKSLIEDCGVEEFREQFDCNFFGVVRLTNLILPGMRQRREGCIVMIGSRTSWMPELPSTALYASSKAALRAYSETLASEVEPLSIRVLIVEPGALRTEGIVSARRYLPLGTIPEYQEVRRKVESHFNDGVEGKQRGDPQKAAEVIVNVVRGEGLAADRPWPLYLPLGVDGIEGVEDKCHKMLKVVKEWKDMAEAIDVVE</sequence>
<keyword evidence="5" id="KW-1185">Reference proteome</keyword>
<proteinExistence type="inferred from homology"/>
<evidence type="ECO:0000256" key="2">
    <source>
        <dbReference type="ARBA" id="ARBA00023002"/>
    </source>
</evidence>
<dbReference type="PRINTS" id="PR00080">
    <property type="entry name" value="SDRFAMILY"/>
</dbReference>
<dbReference type="CDD" id="cd05374">
    <property type="entry name" value="17beta-HSD-like_SDR_c"/>
    <property type="match status" value="1"/>
</dbReference>
<evidence type="ECO:0008006" key="6">
    <source>
        <dbReference type="Google" id="ProtNLM"/>
    </source>
</evidence>
<dbReference type="SUPFAM" id="SSF51735">
    <property type="entry name" value="NAD(P)-binding Rossmann-fold domains"/>
    <property type="match status" value="1"/>
</dbReference>
<accession>A0ABR3FCE4</accession>
<protein>
    <recommendedName>
        <fullName evidence="6">NAD(P)-binding protein</fullName>
    </recommendedName>
</protein>
<evidence type="ECO:0000313" key="4">
    <source>
        <dbReference type="EMBL" id="KAL0572872.1"/>
    </source>
</evidence>
<dbReference type="Pfam" id="PF00106">
    <property type="entry name" value="adh_short"/>
    <property type="match status" value="1"/>
</dbReference>
<dbReference type="InterPro" id="IPR002347">
    <property type="entry name" value="SDR_fam"/>
</dbReference>
<dbReference type="InterPro" id="IPR036291">
    <property type="entry name" value="NAD(P)-bd_dom_sf"/>
</dbReference>
<evidence type="ECO:0000256" key="1">
    <source>
        <dbReference type="ARBA" id="ARBA00006484"/>
    </source>
</evidence>
<comment type="caution">
    <text evidence="4">The sequence shown here is derived from an EMBL/GenBank/DDBJ whole genome shotgun (WGS) entry which is preliminary data.</text>
</comment>
<dbReference type="EMBL" id="JBAHYK010000570">
    <property type="protein sequence ID" value="KAL0572872.1"/>
    <property type="molecule type" value="Genomic_DNA"/>
</dbReference>
<reference evidence="4 5" key="1">
    <citation type="submission" date="2024-02" db="EMBL/GenBank/DDBJ databases">
        <title>A draft genome for the cacao thread blight pathogen Marasmius crinis-equi.</title>
        <authorList>
            <person name="Cohen S.P."/>
            <person name="Baruah I.K."/>
            <person name="Amoako-Attah I."/>
            <person name="Bukari Y."/>
            <person name="Meinhardt L.W."/>
            <person name="Bailey B.A."/>
        </authorList>
    </citation>
    <scope>NUCLEOTIDE SEQUENCE [LARGE SCALE GENOMIC DNA]</scope>
    <source>
        <strain evidence="4 5">GH-76</strain>
    </source>
</reference>
<evidence type="ECO:0000313" key="5">
    <source>
        <dbReference type="Proteomes" id="UP001465976"/>
    </source>
</evidence>
<dbReference type="Gene3D" id="3.40.50.720">
    <property type="entry name" value="NAD(P)-binding Rossmann-like Domain"/>
    <property type="match status" value="1"/>
</dbReference>
<dbReference type="PANTHER" id="PTHR43976">
    <property type="entry name" value="SHORT CHAIN DEHYDROGENASE"/>
    <property type="match status" value="1"/>
</dbReference>
<name>A0ABR3FCE4_9AGAR</name>
<gene>
    <name evidence="4" type="ORF">V5O48_009084</name>
</gene>
<organism evidence="4 5">
    <name type="scientific">Marasmius crinis-equi</name>
    <dbReference type="NCBI Taxonomy" id="585013"/>
    <lineage>
        <taxon>Eukaryota</taxon>
        <taxon>Fungi</taxon>
        <taxon>Dikarya</taxon>
        <taxon>Basidiomycota</taxon>
        <taxon>Agaricomycotina</taxon>
        <taxon>Agaricomycetes</taxon>
        <taxon>Agaricomycetidae</taxon>
        <taxon>Agaricales</taxon>
        <taxon>Marasmiineae</taxon>
        <taxon>Marasmiaceae</taxon>
        <taxon>Marasmius</taxon>
    </lineage>
</organism>
<comment type="similarity">
    <text evidence="1 3">Belongs to the short-chain dehydrogenases/reductases (SDR) family.</text>
</comment>
<keyword evidence="2" id="KW-0560">Oxidoreductase</keyword>
<evidence type="ECO:0000256" key="3">
    <source>
        <dbReference type="RuleBase" id="RU000363"/>
    </source>
</evidence>
<dbReference type="PRINTS" id="PR00081">
    <property type="entry name" value="GDHRDH"/>
</dbReference>
<dbReference type="InterPro" id="IPR051911">
    <property type="entry name" value="SDR_oxidoreductase"/>
</dbReference>
<dbReference type="PANTHER" id="PTHR43976:SF16">
    <property type="entry name" value="SHORT-CHAIN DEHYDROGENASE_REDUCTASE FAMILY PROTEIN"/>
    <property type="match status" value="1"/>
</dbReference>
<dbReference type="Proteomes" id="UP001465976">
    <property type="component" value="Unassembled WGS sequence"/>
</dbReference>